<dbReference type="EMBL" id="HACG01000325">
    <property type="protein sequence ID" value="CEK47190.1"/>
    <property type="molecule type" value="Transcribed_RNA"/>
</dbReference>
<organism evidence="1">
    <name type="scientific">Arion vulgaris</name>
    <dbReference type="NCBI Taxonomy" id="1028688"/>
    <lineage>
        <taxon>Eukaryota</taxon>
        <taxon>Metazoa</taxon>
        <taxon>Spiralia</taxon>
        <taxon>Lophotrochozoa</taxon>
        <taxon>Mollusca</taxon>
        <taxon>Gastropoda</taxon>
        <taxon>Heterobranchia</taxon>
        <taxon>Euthyneura</taxon>
        <taxon>Panpulmonata</taxon>
        <taxon>Eupulmonata</taxon>
        <taxon>Stylommatophora</taxon>
        <taxon>Helicina</taxon>
        <taxon>Arionoidea</taxon>
        <taxon>Arionidae</taxon>
        <taxon>Arion</taxon>
    </lineage>
</organism>
<protein>
    <submittedName>
        <fullName evidence="1">Uncharacterized protein</fullName>
    </submittedName>
</protein>
<name>A0A0B6XV54_9EUPU</name>
<evidence type="ECO:0000313" key="1">
    <source>
        <dbReference type="EMBL" id="CEK47190.1"/>
    </source>
</evidence>
<proteinExistence type="predicted"/>
<reference evidence="1" key="1">
    <citation type="submission" date="2014-12" db="EMBL/GenBank/DDBJ databases">
        <title>Insight into the proteome of Arion vulgaris.</title>
        <authorList>
            <person name="Aradska J."/>
            <person name="Bulat T."/>
            <person name="Smidak R."/>
            <person name="Sarate P."/>
            <person name="Gangsoo J."/>
            <person name="Sialana F."/>
            <person name="Bilban M."/>
            <person name="Lubec G."/>
        </authorList>
    </citation>
    <scope>NUCLEOTIDE SEQUENCE</scope>
    <source>
        <tissue evidence="1">Skin</tissue>
    </source>
</reference>
<sequence length="73" mass="8346">ENKPLYTLTSILHGRKIIEDPINERRNFAIDNNGDDVASIRTSPCSRTTAIKSSHWLLVKVSSRHTRLEPQTF</sequence>
<accession>A0A0B6XV54</accession>
<feature type="non-terminal residue" evidence="1">
    <location>
        <position position="1"/>
    </location>
</feature>
<feature type="non-terminal residue" evidence="1">
    <location>
        <position position="73"/>
    </location>
</feature>
<dbReference type="AlphaFoldDB" id="A0A0B6XV54"/>
<gene>
    <name evidence="1" type="primary">ORF761</name>
</gene>